<feature type="transmembrane region" description="Helical" evidence="5">
    <location>
        <begin position="145"/>
        <end position="167"/>
    </location>
</feature>
<reference evidence="7 8" key="1">
    <citation type="submission" date="2016-10" db="EMBL/GenBank/DDBJ databases">
        <authorList>
            <person name="de Groot N.N."/>
        </authorList>
    </citation>
    <scope>NUCLEOTIDE SEQUENCE [LARGE SCALE GENOMIC DNA]</scope>
    <source>
        <strain evidence="7 8">DSM 21668</strain>
    </source>
</reference>
<dbReference type="OrthoDB" id="8447972at2"/>
<keyword evidence="4 5" id="KW-0472">Membrane</keyword>
<organism evidence="7 8">
    <name type="scientific">Siphonobacter aquaeclarae</name>
    <dbReference type="NCBI Taxonomy" id="563176"/>
    <lineage>
        <taxon>Bacteria</taxon>
        <taxon>Pseudomonadati</taxon>
        <taxon>Bacteroidota</taxon>
        <taxon>Cytophagia</taxon>
        <taxon>Cytophagales</taxon>
        <taxon>Cytophagaceae</taxon>
        <taxon>Siphonobacter</taxon>
    </lineage>
</organism>
<dbReference type="Pfam" id="PF13515">
    <property type="entry name" value="FUSC_2"/>
    <property type="match status" value="1"/>
</dbReference>
<sequence length="176" mass="19714">MMILPRSLKTVTGLVDFRKTTFLYAFRIVLGAIIAWFTLEALHIEKKEWALISVAIVSEPDFGDLRKNTVSRIINTISGCLIGIFSILVMGVNLPSLFIGVTAAILLATMIRNYPSSWKLAPATVIAVMSPAIMQHYTWQEALPFAVLRTMEVLIGCVIAFSLGFVFSQIRRRIHW</sequence>
<evidence type="ECO:0000256" key="5">
    <source>
        <dbReference type="SAM" id="Phobius"/>
    </source>
</evidence>
<dbReference type="InterPro" id="IPR049453">
    <property type="entry name" value="Memb_transporter_dom"/>
</dbReference>
<dbReference type="EMBL" id="FNGS01000006">
    <property type="protein sequence ID" value="SDM35111.1"/>
    <property type="molecule type" value="Genomic_DNA"/>
</dbReference>
<evidence type="ECO:0000259" key="6">
    <source>
        <dbReference type="Pfam" id="PF13515"/>
    </source>
</evidence>
<name>A0A1G9SI74_9BACT</name>
<dbReference type="Gene3D" id="1.10.10.1740">
    <property type="entry name" value="Transmembrane protein 14-like"/>
    <property type="match status" value="1"/>
</dbReference>
<dbReference type="STRING" id="563176.SAMN04488090_3180"/>
<keyword evidence="8" id="KW-1185">Reference proteome</keyword>
<evidence type="ECO:0000256" key="2">
    <source>
        <dbReference type="ARBA" id="ARBA00022692"/>
    </source>
</evidence>
<feature type="domain" description="Integral membrane bound transporter" evidence="6">
    <location>
        <begin position="34"/>
        <end position="161"/>
    </location>
</feature>
<dbReference type="AlphaFoldDB" id="A0A1G9SI74"/>
<comment type="subcellular location">
    <subcellularLocation>
        <location evidence="1">Membrane</location>
        <topology evidence="1">Multi-pass membrane protein</topology>
    </subcellularLocation>
</comment>
<dbReference type="Proteomes" id="UP000198901">
    <property type="component" value="Unassembled WGS sequence"/>
</dbReference>
<evidence type="ECO:0000313" key="8">
    <source>
        <dbReference type="Proteomes" id="UP000198901"/>
    </source>
</evidence>
<protein>
    <submittedName>
        <fullName evidence="7">Fusaric acid resistance protein-like</fullName>
    </submittedName>
</protein>
<accession>A0A1G9SI74</accession>
<dbReference type="GO" id="GO:0016020">
    <property type="term" value="C:membrane"/>
    <property type="evidence" value="ECO:0007669"/>
    <property type="project" value="UniProtKB-SubCell"/>
</dbReference>
<keyword evidence="3 5" id="KW-1133">Transmembrane helix</keyword>
<evidence type="ECO:0000313" key="7">
    <source>
        <dbReference type="EMBL" id="SDM35111.1"/>
    </source>
</evidence>
<feature type="transmembrane region" description="Helical" evidence="5">
    <location>
        <begin position="21"/>
        <end position="39"/>
    </location>
</feature>
<evidence type="ECO:0000256" key="4">
    <source>
        <dbReference type="ARBA" id="ARBA00023136"/>
    </source>
</evidence>
<gene>
    <name evidence="7" type="ORF">SAMN04488090_3180</name>
</gene>
<dbReference type="InterPro" id="IPR044890">
    <property type="entry name" value="TMEM14_sf"/>
</dbReference>
<feature type="transmembrane region" description="Helical" evidence="5">
    <location>
        <begin position="81"/>
        <end position="108"/>
    </location>
</feature>
<evidence type="ECO:0000256" key="3">
    <source>
        <dbReference type="ARBA" id="ARBA00022989"/>
    </source>
</evidence>
<keyword evidence="2 5" id="KW-0812">Transmembrane</keyword>
<evidence type="ECO:0000256" key="1">
    <source>
        <dbReference type="ARBA" id="ARBA00004141"/>
    </source>
</evidence>
<dbReference type="RefSeq" id="WP_093204315.1">
    <property type="nucleotide sequence ID" value="NZ_FNGS01000006.1"/>
</dbReference>
<proteinExistence type="predicted"/>